<keyword evidence="1" id="KW-1133">Transmembrane helix</keyword>
<keyword evidence="1" id="KW-0472">Membrane</keyword>
<feature type="transmembrane region" description="Helical" evidence="1">
    <location>
        <begin position="49"/>
        <end position="66"/>
    </location>
</feature>
<dbReference type="EMBL" id="JWIR02000029">
    <property type="protein sequence ID" value="KKB40454.1"/>
    <property type="molecule type" value="Genomic_DNA"/>
</dbReference>
<feature type="transmembrane region" description="Helical" evidence="1">
    <location>
        <begin position="21"/>
        <end position="43"/>
    </location>
</feature>
<evidence type="ECO:0000313" key="2">
    <source>
        <dbReference type="EMBL" id="KKB40454.1"/>
    </source>
</evidence>
<accession>A0A0F5HQU8</accession>
<organism evidence="2 3">
    <name type="scientific">Bacillus thermotolerans</name>
    <name type="common">Quasibacillus thermotolerans</name>
    <dbReference type="NCBI Taxonomy" id="1221996"/>
    <lineage>
        <taxon>Bacteria</taxon>
        <taxon>Bacillati</taxon>
        <taxon>Bacillota</taxon>
        <taxon>Bacilli</taxon>
        <taxon>Bacillales</taxon>
        <taxon>Bacillaceae</taxon>
        <taxon>Bacillus</taxon>
    </lineage>
</organism>
<comment type="caution">
    <text evidence="2">The sequence shown here is derived from an EMBL/GenBank/DDBJ whole genome shotgun (WGS) entry which is preliminary data.</text>
</comment>
<evidence type="ECO:0000313" key="3">
    <source>
        <dbReference type="Proteomes" id="UP000031563"/>
    </source>
</evidence>
<dbReference type="Proteomes" id="UP000031563">
    <property type="component" value="Unassembled WGS sequence"/>
</dbReference>
<name>A0A0F5HQU8_BACTR</name>
<evidence type="ECO:0000256" key="1">
    <source>
        <dbReference type="SAM" id="Phobius"/>
    </source>
</evidence>
<keyword evidence="3" id="KW-1185">Reference proteome</keyword>
<protein>
    <submittedName>
        <fullName evidence="2">Uncharacterized protein</fullName>
    </submittedName>
</protein>
<proteinExistence type="predicted"/>
<reference evidence="2" key="1">
    <citation type="submission" date="2015-02" db="EMBL/GenBank/DDBJ databases">
        <title>Genome Assembly of Bacillaceae bacterium MTCC 8252.</title>
        <authorList>
            <person name="Verma A."/>
            <person name="Khatri I."/>
            <person name="Mual P."/>
            <person name="Subramanian S."/>
            <person name="Krishnamurthi S."/>
        </authorList>
    </citation>
    <scope>NUCLEOTIDE SEQUENCE [LARGE SCALE GENOMIC DNA]</scope>
    <source>
        <strain evidence="2">MTCC 8252</strain>
    </source>
</reference>
<accession>A0A0F5I445</accession>
<gene>
    <name evidence="2" type="ORF">QY95_01449</name>
</gene>
<keyword evidence="1" id="KW-0812">Transmembrane</keyword>
<sequence>MKNRKKWWNVGLIHYSKFVQFYFLLALSLMIFGSNVIFKAYFMLPKIDWMLWASILIILSFIYLFTQCIKRMKKEYAEKNLGY</sequence>
<dbReference type="AlphaFoldDB" id="A0A0F5HQU8"/>